<keyword evidence="2" id="KW-0812">Transmembrane</keyword>
<comment type="caution">
    <text evidence="3">The sequence shown here is derived from an EMBL/GenBank/DDBJ whole genome shotgun (WGS) entry which is preliminary data.</text>
</comment>
<proteinExistence type="predicted"/>
<feature type="transmembrane region" description="Helical" evidence="2">
    <location>
        <begin position="184"/>
        <end position="207"/>
    </location>
</feature>
<feature type="compositionally biased region" description="Basic and acidic residues" evidence="1">
    <location>
        <begin position="8"/>
        <end position="20"/>
    </location>
</feature>
<dbReference type="RefSeq" id="WP_009541096.1">
    <property type="nucleotide sequence ID" value="NZ_ANHY01000012.1"/>
</dbReference>
<keyword evidence="2" id="KW-0472">Membrane</keyword>
<dbReference type="Pfam" id="PF09955">
    <property type="entry name" value="DUF2189"/>
    <property type="match status" value="1"/>
</dbReference>
<keyword evidence="2" id="KW-1133">Transmembrane helix</keyword>
<dbReference type="eggNOG" id="COG5473">
    <property type="taxonomic scope" value="Bacteria"/>
</dbReference>
<dbReference type="AlphaFoldDB" id="K9GUL1"/>
<name>K9GUL1_9PROT</name>
<feature type="transmembrane region" description="Helical" evidence="2">
    <location>
        <begin position="88"/>
        <end position="110"/>
    </location>
</feature>
<accession>K9GUL1</accession>
<feature type="transmembrane region" description="Helical" evidence="2">
    <location>
        <begin position="138"/>
        <end position="164"/>
    </location>
</feature>
<dbReference type="Proteomes" id="UP000009881">
    <property type="component" value="Unassembled WGS sequence"/>
</dbReference>
<dbReference type="STRING" id="1238182.C882_0438"/>
<dbReference type="OrthoDB" id="9809543at2"/>
<feature type="transmembrane region" description="Helical" evidence="2">
    <location>
        <begin position="66"/>
        <end position="82"/>
    </location>
</feature>
<dbReference type="InterPro" id="IPR018692">
    <property type="entry name" value="DUF2189"/>
</dbReference>
<evidence type="ECO:0000313" key="4">
    <source>
        <dbReference type="Proteomes" id="UP000009881"/>
    </source>
</evidence>
<gene>
    <name evidence="3" type="ORF">C882_0438</name>
</gene>
<reference evidence="3 4" key="1">
    <citation type="journal article" date="2013" name="Genome Announc.">
        <title>Draft Genome Sequence of an Alphaproteobacterium, Caenispirillum salinarum AK4(T), Isolated from a Solar Saltern.</title>
        <authorList>
            <person name="Khatri I."/>
            <person name="Singh A."/>
            <person name="Korpole S."/>
            <person name="Pinnaka A.K."/>
            <person name="Subramanian S."/>
        </authorList>
    </citation>
    <scope>NUCLEOTIDE SEQUENCE [LARGE SCALE GENOMIC DNA]</scope>
    <source>
        <strain evidence="3 4">AK4</strain>
    </source>
</reference>
<dbReference type="EMBL" id="ANHY01000012">
    <property type="protein sequence ID" value="EKV29615.1"/>
    <property type="molecule type" value="Genomic_DNA"/>
</dbReference>
<feature type="transmembrane region" description="Helical" evidence="2">
    <location>
        <begin position="238"/>
        <end position="266"/>
    </location>
</feature>
<evidence type="ECO:0000313" key="3">
    <source>
        <dbReference type="EMBL" id="EKV29615.1"/>
    </source>
</evidence>
<sequence length="289" mass="31524">MNHVPQSHADENHQHHGSGEKDLRIAETNIPLPYHDRIRPVSTAQVWGWLRAGWADMRAAGWRSPAFGAVFVALGYAIWFGLASFGMLYLLTPMIAGFLLVAPSLAVGFYEMSHRMEQGRDPSFRSALFSFRHNTFHILTAGLVLMLFMMIWVRIAALIFAVSFPYTNMTGPALLSALGSADGIVFLTVGTVIGFGFAVVAFVFGAFSLPMMLDRRSDIFAGAIVSAQAVFKSPKAMVLWAGLIVAFTGIGLATAFLGLIVTLPLIGHATWHAYRDVVEWDDPPPPSSP</sequence>
<evidence type="ECO:0000256" key="2">
    <source>
        <dbReference type="SAM" id="Phobius"/>
    </source>
</evidence>
<protein>
    <submittedName>
        <fullName evidence="3">Putative integral membrane protein</fullName>
    </submittedName>
</protein>
<feature type="region of interest" description="Disordered" evidence="1">
    <location>
        <begin position="1"/>
        <end position="20"/>
    </location>
</feature>
<evidence type="ECO:0000256" key="1">
    <source>
        <dbReference type="SAM" id="MobiDB-lite"/>
    </source>
</evidence>
<keyword evidence="4" id="KW-1185">Reference proteome</keyword>
<organism evidence="3 4">
    <name type="scientific">Caenispirillum salinarum AK4</name>
    <dbReference type="NCBI Taxonomy" id="1238182"/>
    <lineage>
        <taxon>Bacteria</taxon>
        <taxon>Pseudomonadati</taxon>
        <taxon>Pseudomonadota</taxon>
        <taxon>Alphaproteobacteria</taxon>
        <taxon>Rhodospirillales</taxon>
        <taxon>Novispirillaceae</taxon>
        <taxon>Caenispirillum</taxon>
    </lineage>
</organism>